<sequence>MVTKYKEYYNQAERLYSAIAKKSSFSKMDYSPKALWKVAWELRQNGDMSDFVFDYIANLTYDLEDPTLEFTDDELAERQDKLGDLILNYEAGNVSVDEGETKLGALISQLSMRSREAVVDADSFSDLKKYMHVKREIQDVLEIELQSLFKKTKGAVFLVGNVGDGKSHLLAFMKDKYDVEFQSANVDVVNDATESDRPDQTAIETLLRKLEPFSDSMMHRGSERLIIAINLGVITNLLTELNKRGGYTRLVDYLTKSGVVAGELSDYEDEFFSNVSFFYQRSFEIENGQTNSPFYEEMFNRVFSTRENNLFYQAYKEDIQEQKTRVLHQNFELMLDERIKKSVIYLLIRAQIEYKQIISARVLMNFMYDIVFTNREHITYDSYLPFLIFDNPEASTLLDTISKLDPTSNQTKAIDELSIDLFHAPNVLDIIEKRLGSSNYEQFEFLLNLFRDKEQIPRYFVVLVNTLLRVEFLLDARNSLLDSQSYKEFVSTIQDVRDNGMSFSLFELVDRSLDYWNGNIGKDEYVVKMRAKNATTVAVKLELEPVSMRVQGTEIVLTIDNANAMPGKETSEIEIDYRTFELLQKVVKGYVLKKEDRQTAIKFDEFVSSITRNTKSTKTNLLYSPKIGKTFELKGSYGKVSLKEINE</sequence>
<dbReference type="Proteomes" id="UP000032289">
    <property type="component" value="Unassembled WGS sequence"/>
</dbReference>
<dbReference type="EMBL" id="JWHT01000047">
    <property type="protein sequence ID" value="KIU21672.1"/>
    <property type="molecule type" value="Genomic_DNA"/>
</dbReference>
<name>A0A0D1LT51_9LACO</name>
<comment type="caution">
    <text evidence="1">The sequence shown here is derived from an EMBL/GenBank/DDBJ whole genome shotgun (WGS) entry which is preliminary data.</text>
</comment>
<dbReference type="InterPro" id="IPR017647">
    <property type="entry name" value="Dnd_assoc_3"/>
</dbReference>
<dbReference type="RefSeq" id="WP_043941690.1">
    <property type="nucleotide sequence ID" value="NZ_JWHT01000047.1"/>
</dbReference>
<proteinExistence type="predicted"/>
<organism evidence="1 2">
    <name type="scientific">Weissella cibaria</name>
    <dbReference type="NCBI Taxonomy" id="137591"/>
    <lineage>
        <taxon>Bacteria</taxon>
        <taxon>Bacillati</taxon>
        <taxon>Bacillota</taxon>
        <taxon>Bacilli</taxon>
        <taxon>Lactobacillales</taxon>
        <taxon>Lactobacillaceae</taxon>
        <taxon>Weissella</taxon>
    </lineage>
</organism>
<evidence type="ECO:0000313" key="1">
    <source>
        <dbReference type="EMBL" id="KIU21672.1"/>
    </source>
</evidence>
<evidence type="ECO:0000313" key="2">
    <source>
        <dbReference type="Proteomes" id="UP000032289"/>
    </source>
</evidence>
<gene>
    <name evidence="1" type="ORF">ab3b_01917</name>
</gene>
<reference evidence="1 2" key="1">
    <citation type="journal article" date="2015" name="Microbiology (Mosc.)">
        <title>Genomics of the Weissella cibaria species with an examination of its metabolic traits.</title>
        <authorList>
            <person name="Lynch K.M."/>
            <person name="Lucid A."/>
            <person name="Arendt E.K."/>
            <person name="Sleator R.D."/>
            <person name="Lucey B."/>
            <person name="Coffey A."/>
        </authorList>
    </citation>
    <scope>NUCLEOTIDE SEQUENCE [LARGE SCALE GENOMIC DNA]</scope>
    <source>
        <strain evidence="1 2">AB3b</strain>
    </source>
</reference>
<dbReference type="PATRIC" id="fig|137591.24.peg.1860"/>
<dbReference type="NCBIfam" id="TIGR03238">
    <property type="entry name" value="dnd_assoc_3"/>
    <property type="match status" value="1"/>
</dbReference>
<dbReference type="AlphaFoldDB" id="A0A0D1LT51"/>
<accession>A0A0D1LT51</accession>
<protein>
    <submittedName>
        <fullName evidence="1">DNA phosphorothioation-dependent restriction protein DptF</fullName>
    </submittedName>
</protein>